<dbReference type="AlphaFoldDB" id="A0A809R5N7"/>
<gene>
    <name evidence="1" type="ORF">NPRO_04140</name>
</gene>
<evidence type="ECO:0000313" key="2">
    <source>
        <dbReference type="Proteomes" id="UP000662873"/>
    </source>
</evidence>
<name>A0A809R5N7_9BACT</name>
<dbReference type="Proteomes" id="UP000662873">
    <property type="component" value="Chromosome"/>
</dbReference>
<protein>
    <submittedName>
        <fullName evidence="1">Uncharacterized protein</fullName>
    </submittedName>
</protein>
<sequence>MDVLLSLLCAVSFAGPRSGPASLEATPKLLTQAQTSGTLAWKRKSLEELQMSVELPVAPEKIRLELNSATMRQISQVQSYKAVVDEVLFRFTFVTYAAGAEVDLQRASDGAISNLRGTSGVTELKYKTERTKVSALEALRIEATYQFRASPVSYIAVIVGDGQRLWQASAMYRTASASQEQTAKRVMASVTISKE</sequence>
<dbReference type="KEGG" id="npy:NPRO_04140"/>
<reference evidence="1" key="1">
    <citation type="journal article" name="DNA Res.">
        <title>The physiological potential of anammox bacteria as revealed by their core genome structure.</title>
        <authorList>
            <person name="Okubo T."/>
            <person name="Toyoda A."/>
            <person name="Fukuhara K."/>
            <person name="Uchiyama I."/>
            <person name="Harigaya Y."/>
            <person name="Kuroiwa M."/>
            <person name="Suzuki T."/>
            <person name="Murakami Y."/>
            <person name="Suwa Y."/>
            <person name="Takami H."/>
        </authorList>
    </citation>
    <scope>NUCLEOTIDE SEQUENCE</scope>
    <source>
        <strain evidence="1">317325-2</strain>
    </source>
</reference>
<dbReference type="EMBL" id="AP021858">
    <property type="protein sequence ID" value="BBO22819.1"/>
    <property type="molecule type" value="Genomic_DNA"/>
</dbReference>
<organism evidence="1 2">
    <name type="scientific">Candidatus Nitrosymbiomonas proteolyticus</name>
    <dbReference type="NCBI Taxonomy" id="2608984"/>
    <lineage>
        <taxon>Bacteria</taxon>
        <taxon>Bacillati</taxon>
        <taxon>Armatimonadota</taxon>
        <taxon>Armatimonadota incertae sedis</taxon>
        <taxon>Candidatus Nitrosymbiomonas</taxon>
    </lineage>
</organism>
<proteinExistence type="predicted"/>
<evidence type="ECO:0000313" key="1">
    <source>
        <dbReference type="EMBL" id="BBO22819.1"/>
    </source>
</evidence>
<accession>A0A809R5N7</accession>